<feature type="region of interest" description="Disordered" evidence="1">
    <location>
        <begin position="127"/>
        <end position="269"/>
    </location>
</feature>
<feature type="compositionally biased region" description="Acidic residues" evidence="1">
    <location>
        <begin position="148"/>
        <end position="161"/>
    </location>
</feature>
<accession>A0ABQ6FJG5</accession>
<feature type="domain" description="Zinc finger/thioredoxin putative" evidence="2">
    <location>
        <begin position="4"/>
        <end position="38"/>
    </location>
</feature>
<feature type="compositionally biased region" description="Acidic residues" evidence="1">
    <location>
        <begin position="174"/>
        <end position="192"/>
    </location>
</feature>
<evidence type="ECO:0000259" key="2">
    <source>
        <dbReference type="Pfam" id="PF13719"/>
    </source>
</evidence>
<name>A0ABQ6FJG5_9RHOO</name>
<dbReference type="NCBIfam" id="TIGR02098">
    <property type="entry name" value="MJ0042_CXXC"/>
    <property type="match status" value="1"/>
</dbReference>
<feature type="region of interest" description="Disordered" evidence="1">
    <location>
        <begin position="355"/>
        <end position="376"/>
    </location>
</feature>
<dbReference type="InterPro" id="IPR011723">
    <property type="entry name" value="Znf/thioredoxin_put"/>
</dbReference>
<feature type="compositionally biased region" description="Acidic residues" evidence="1">
    <location>
        <begin position="355"/>
        <end position="370"/>
    </location>
</feature>
<gene>
    <name evidence="3" type="ORF">GCM10007933_39160</name>
</gene>
<proteinExistence type="predicted"/>
<dbReference type="Proteomes" id="UP001157167">
    <property type="component" value="Unassembled WGS sequence"/>
</dbReference>
<dbReference type="InterPro" id="IPR021834">
    <property type="entry name" value="DUF3426"/>
</dbReference>
<sequence>MILARCPACATTFRVRPEQLQARGGRVRCGHCQHAFNALESRIAEDTEPTDTLSLAPTPAPAVEAPAEPPIFVLEEKPQEDTAPVEATEAAADSPQPEAIAAPADEDLLDLDDLLPADEVVAQDTPQAFPAETDTPPEPEDAPHTDVPAEEGDGDAFDTPEEPAPSDAPSFDLPDSEPVDAFPDEPAEEPQPADEAAPVAPFADIDIDIDTAEPWPPEASPATEFGSDAPAADTTDERDDFDDVIASDAPPAVEPFEAPPFQPDWPSAADLDLKATPAEPVDFDALLHKQDEDPTPPEALAATPHDQPWPASEEPAAMLAQAQAEAALVPIEIDTGADPHRAEPKIVAETVETVESYEDADDEPPIEPDPEPAPSPVLRQAAWTAGATLLSLALLAQGALVFRSEIVQSSPQMRPFMESLCGALGCELPLPRNAADIAIESSDIQPDAAREAFFTLHATLRNRAEFPQAYPHLEITLTDARDKALVRKVLEPAQWLPADAPKDAFAAKREVATRISFEAPGVAAAGYRVYVFYP</sequence>
<protein>
    <submittedName>
        <fullName evidence="3">Thioredoxin</fullName>
    </submittedName>
</protein>
<feature type="region of interest" description="Disordered" evidence="1">
    <location>
        <begin position="288"/>
        <end position="311"/>
    </location>
</feature>
<keyword evidence="4" id="KW-1185">Reference proteome</keyword>
<comment type="caution">
    <text evidence="3">The sequence shown here is derived from an EMBL/GenBank/DDBJ whole genome shotgun (WGS) entry which is preliminary data.</text>
</comment>
<dbReference type="RefSeq" id="WP_284189599.1">
    <property type="nucleotide sequence ID" value="NZ_BSPX01000093.1"/>
</dbReference>
<dbReference type="EMBL" id="BSPX01000093">
    <property type="protein sequence ID" value="GLT24436.1"/>
    <property type="molecule type" value="Genomic_DNA"/>
</dbReference>
<organism evidence="3 4">
    <name type="scientific">Zoogloea oryzae</name>
    <dbReference type="NCBI Taxonomy" id="310767"/>
    <lineage>
        <taxon>Bacteria</taxon>
        <taxon>Pseudomonadati</taxon>
        <taxon>Pseudomonadota</taxon>
        <taxon>Betaproteobacteria</taxon>
        <taxon>Rhodocyclales</taxon>
        <taxon>Zoogloeaceae</taxon>
        <taxon>Zoogloea</taxon>
    </lineage>
</organism>
<feature type="region of interest" description="Disordered" evidence="1">
    <location>
        <begin position="77"/>
        <end position="99"/>
    </location>
</feature>
<feature type="compositionally biased region" description="Acidic residues" evidence="1">
    <location>
        <begin position="234"/>
        <end position="245"/>
    </location>
</feature>
<dbReference type="Pfam" id="PF11906">
    <property type="entry name" value="DUF3426"/>
    <property type="match status" value="1"/>
</dbReference>
<evidence type="ECO:0000313" key="4">
    <source>
        <dbReference type="Proteomes" id="UP001157167"/>
    </source>
</evidence>
<evidence type="ECO:0000256" key="1">
    <source>
        <dbReference type="SAM" id="MobiDB-lite"/>
    </source>
</evidence>
<evidence type="ECO:0000313" key="3">
    <source>
        <dbReference type="EMBL" id="GLT24436.1"/>
    </source>
</evidence>
<dbReference type="Pfam" id="PF13719">
    <property type="entry name" value="Zn_ribbon_5"/>
    <property type="match status" value="1"/>
</dbReference>
<reference evidence="4" key="1">
    <citation type="journal article" date="2019" name="Int. J. Syst. Evol. Microbiol.">
        <title>The Global Catalogue of Microorganisms (GCM) 10K type strain sequencing project: providing services to taxonomists for standard genome sequencing and annotation.</title>
        <authorList>
            <consortium name="The Broad Institute Genomics Platform"/>
            <consortium name="The Broad Institute Genome Sequencing Center for Infectious Disease"/>
            <person name="Wu L."/>
            <person name="Ma J."/>
        </authorList>
    </citation>
    <scope>NUCLEOTIDE SEQUENCE [LARGE SCALE GENOMIC DNA]</scope>
    <source>
        <strain evidence="4">NBRC 102407</strain>
    </source>
</reference>